<feature type="region of interest" description="Disordered" evidence="1">
    <location>
        <begin position="25"/>
        <end position="46"/>
    </location>
</feature>
<organism evidence="2 3">
    <name type="scientific">Stylosanthes scabra</name>
    <dbReference type="NCBI Taxonomy" id="79078"/>
    <lineage>
        <taxon>Eukaryota</taxon>
        <taxon>Viridiplantae</taxon>
        <taxon>Streptophyta</taxon>
        <taxon>Embryophyta</taxon>
        <taxon>Tracheophyta</taxon>
        <taxon>Spermatophyta</taxon>
        <taxon>Magnoliopsida</taxon>
        <taxon>eudicotyledons</taxon>
        <taxon>Gunneridae</taxon>
        <taxon>Pentapetalae</taxon>
        <taxon>rosids</taxon>
        <taxon>fabids</taxon>
        <taxon>Fabales</taxon>
        <taxon>Fabaceae</taxon>
        <taxon>Papilionoideae</taxon>
        <taxon>50 kb inversion clade</taxon>
        <taxon>dalbergioids sensu lato</taxon>
        <taxon>Dalbergieae</taxon>
        <taxon>Pterocarpus clade</taxon>
        <taxon>Stylosanthes</taxon>
    </lineage>
</organism>
<evidence type="ECO:0000256" key="1">
    <source>
        <dbReference type="SAM" id="MobiDB-lite"/>
    </source>
</evidence>
<evidence type="ECO:0008006" key="4">
    <source>
        <dbReference type="Google" id="ProtNLM"/>
    </source>
</evidence>
<dbReference type="EMBL" id="JASCZI010181551">
    <property type="protein sequence ID" value="MED6184481.1"/>
    <property type="molecule type" value="Genomic_DNA"/>
</dbReference>
<evidence type="ECO:0000313" key="3">
    <source>
        <dbReference type="Proteomes" id="UP001341840"/>
    </source>
</evidence>
<proteinExistence type="predicted"/>
<gene>
    <name evidence="2" type="ORF">PIB30_047803</name>
</gene>
<accession>A0ABU6WHX5</accession>
<dbReference type="Proteomes" id="UP001341840">
    <property type="component" value="Unassembled WGS sequence"/>
</dbReference>
<feature type="compositionally biased region" description="Basic and acidic residues" evidence="1">
    <location>
        <begin position="25"/>
        <end position="44"/>
    </location>
</feature>
<name>A0ABU6WHX5_9FABA</name>
<evidence type="ECO:0000313" key="2">
    <source>
        <dbReference type="EMBL" id="MED6184481.1"/>
    </source>
</evidence>
<reference evidence="2 3" key="1">
    <citation type="journal article" date="2023" name="Plants (Basel)">
        <title>Bridging the Gap: Combining Genomics and Transcriptomics Approaches to Understand Stylosanthes scabra, an Orphan Legume from the Brazilian Caatinga.</title>
        <authorList>
            <person name="Ferreira-Neto J.R.C."/>
            <person name="da Silva M.D."/>
            <person name="Binneck E."/>
            <person name="de Melo N.F."/>
            <person name="da Silva R.H."/>
            <person name="de Melo A.L.T.M."/>
            <person name="Pandolfi V."/>
            <person name="Bustamante F.O."/>
            <person name="Brasileiro-Vidal A.C."/>
            <person name="Benko-Iseppon A.M."/>
        </authorList>
    </citation>
    <scope>NUCLEOTIDE SEQUENCE [LARGE SCALE GENOMIC DNA]</scope>
    <source>
        <tissue evidence="2">Leaves</tissue>
    </source>
</reference>
<sequence length="179" mass="20372">MKDAIEQAIRDDKLNEFIQIIREPRTFDREKSPRPECRNPRSCRDDDEQVREIAVITDFDSPMVISAKLGPGLVHKILVDTGPDSNIMFKNVFDALGFKNNNLKTHQPGVMGIGDHFIKPDRSIDLPMTHRIRQDQESRYGRLSQEKSELSLVTGKQLRNAAMETSLYGSNLEKLSGSF</sequence>
<keyword evidence="3" id="KW-1185">Reference proteome</keyword>
<comment type="caution">
    <text evidence="2">The sequence shown here is derived from an EMBL/GenBank/DDBJ whole genome shotgun (WGS) entry which is preliminary data.</text>
</comment>
<protein>
    <recommendedName>
        <fullName evidence="4">Peptidase A2 domain-containing protein</fullName>
    </recommendedName>
</protein>